<gene>
    <name evidence="2" type="ORF">LSALG_LOCUS19782</name>
</gene>
<organism evidence="2 3">
    <name type="scientific">Lactuca saligna</name>
    <name type="common">Willowleaf lettuce</name>
    <dbReference type="NCBI Taxonomy" id="75948"/>
    <lineage>
        <taxon>Eukaryota</taxon>
        <taxon>Viridiplantae</taxon>
        <taxon>Streptophyta</taxon>
        <taxon>Embryophyta</taxon>
        <taxon>Tracheophyta</taxon>
        <taxon>Spermatophyta</taxon>
        <taxon>Magnoliopsida</taxon>
        <taxon>eudicotyledons</taxon>
        <taxon>Gunneridae</taxon>
        <taxon>Pentapetalae</taxon>
        <taxon>asterids</taxon>
        <taxon>campanulids</taxon>
        <taxon>Asterales</taxon>
        <taxon>Asteraceae</taxon>
        <taxon>Cichorioideae</taxon>
        <taxon>Cichorieae</taxon>
        <taxon>Lactucinae</taxon>
        <taxon>Lactuca</taxon>
    </lineage>
</organism>
<reference evidence="2" key="1">
    <citation type="submission" date="2023-04" db="EMBL/GenBank/DDBJ databases">
        <authorList>
            <person name="Vijverberg K."/>
            <person name="Xiong W."/>
            <person name="Schranz E."/>
        </authorList>
    </citation>
    <scope>NUCLEOTIDE SEQUENCE</scope>
</reference>
<proteinExistence type="predicted"/>
<feature type="region of interest" description="Disordered" evidence="1">
    <location>
        <begin position="114"/>
        <end position="153"/>
    </location>
</feature>
<sequence length="153" mass="17568">MSYRWNSQKWFPSFSFLNEVYAALSLSDIAVASKLFATMNPTQWGLPLKLWGDRNFASITGWYGRTIAPFDDVYHRADLSCIKIGIITSRHDRINEEITVTTEEKLFKMADDVEEPEEGEILQNDTSTIRKPDENEKVKTMAENAKDELVPET</sequence>
<name>A0AA36E2Y6_LACSI</name>
<dbReference type="AlphaFoldDB" id="A0AA36E2Y6"/>
<evidence type="ECO:0000313" key="3">
    <source>
        <dbReference type="Proteomes" id="UP001177003"/>
    </source>
</evidence>
<keyword evidence="3" id="KW-1185">Reference proteome</keyword>
<accession>A0AA36E2Y6</accession>
<evidence type="ECO:0000256" key="1">
    <source>
        <dbReference type="SAM" id="MobiDB-lite"/>
    </source>
</evidence>
<dbReference type="Proteomes" id="UP001177003">
    <property type="component" value="Chromosome 4"/>
</dbReference>
<feature type="compositionally biased region" description="Basic and acidic residues" evidence="1">
    <location>
        <begin position="128"/>
        <end position="153"/>
    </location>
</feature>
<evidence type="ECO:0000313" key="2">
    <source>
        <dbReference type="EMBL" id="CAI9280017.1"/>
    </source>
</evidence>
<protein>
    <submittedName>
        <fullName evidence="2">Uncharacterized protein</fullName>
    </submittedName>
</protein>
<dbReference type="EMBL" id="OX465080">
    <property type="protein sequence ID" value="CAI9280017.1"/>
    <property type="molecule type" value="Genomic_DNA"/>
</dbReference>